<keyword evidence="4" id="KW-0238">DNA-binding</keyword>
<dbReference type="Proteomes" id="UP000220340">
    <property type="component" value="Unassembled WGS sequence"/>
</dbReference>
<dbReference type="SMART" id="SM00530">
    <property type="entry name" value="HTH_XRE"/>
    <property type="match status" value="1"/>
</dbReference>
<evidence type="ECO:0000313" key="5">
    <source>
        <dbReference type="Proteomes" id="UP000191039"/>
    </source>
</evidence>
<evidence type="ECO:0000313" key="4">
    <source>
        <dbReference type="EMBL" id="PEG55515.1"/>
    </source>
</evidence>
<dbReference type="EMBL" id="MIJD01000003">
    <property type="protein sequence ID" value="OPE56286.1"/>
    <property type="molecule type" value="Genomic_DNA"/>
</dbReference>
<accession>A0A1Q4H7H4</accession>
<dbReference type="CDD" id="cd00093">
    <property type="entry name" value="HTH_XRE"/>
    <property type="match status" value="1"/>
</dbReference>
<keyword evidence="6" id="KW-1185">Reference proteome</keyword>
<dbReference type="Gene3D" id="1.10.10.2910">
    <property type="match status" value="1"/>
</dbReference>
<dbReference type="SUPFAM" id="SSF47413">
    <property type="entry name" value="lambda repressor-like DNA-binding domains"/>
    <property type="match status" value="1"/>
</dbReference>
<comment type="similarity">
    <text evidence="1">Belongs to the short-chain fatty acyl-CoA assimilation regulator (ScfR) family.</text>
</comment>
<dbReference type="PANTHER" id="PTHR43236">
    <property type="entry name" value="ANTITOXIN HIGA1"/>
    <property type="match status" value="1"/>
</dbReference>
<reference evidence="4 6" key="2">
    <citation type="submission" date="2017-10" db="EMBL/GenBank/DDBJ databases">
        <title>The new phylogeny of genus Mycobacterium.</title>
        <authorList>
            <person name="Tortoli E."/>
            <person name="Trovato A."/>
            <person name="Cirillo D.M."/>
        </authorList>
    </citation>
    <scope>NUCLEOTIDE SEQUENCE [LARGE SCALE GENOMIC DNA]</scope>
    <source>
        <strain evidence="4 6">IP141170001</strain>
    </source>
</reference>
<evidence type="ECO:0000313" key="6">
    <source>
        <dbReference type="Proteomes" id="UP000220340"/>
    </source>
</evidence>
<name>A0A1Q4H7H4_9MYCO</name>
<feature type="domain" description="HTH cro/C1-type" evidence="2">
    <location>
        <begin position="15"/>
        <end position="65"/>
    </location>
</feature>
<dbReference type="InterPro" id="IPR052345">
    <property type="entry name" value="Rad_response_metalloprotease"/>
</dbReference>
<protein>
    <submittedName>
        <fullName evidence="4">DNA-binding protein</fullName>
    </submittedName>
</protein>
<dbReference type="Gene3D" id="1.10.260.40">
    <property type="entry name" value="lambda repressor-like DNA-binding domains"/>
    <property type="match status" value="1"/>
</dbReference>
<dbReference type="InterPro" id="IPR010359">
    <property type="entry name" value="IrrE_HExxH"/>
</dbReference>
<dbReference type="InterPro" id="IPR001387">
    <property type="entry name" value="Cro/C1-type_HTH"/>
</dbReference>
<dbReference type="InterPro" id="IPR010982">
    <property type="entry name" value="Lambda_DNA-bd_dom_sf"/>
</dbReference>
<dbReference type="AlphaFoldDB" id="A0A1Q4H7H4"/>
<dbReference type="Proteomes" id="UP000191039">
    <property type="component" value="Unassembled WGS sequence"/>
</dbReference>
<dbReference type="EMBL" id="PDCR01000006">
    <property type="protein sequence ID" value="PEG55515.1"/>
    <property type="molecule type" value="Genomic_DNA"/>
</dbReference>
<comment type="caution">
    <text evidence="4">The sequence shown here is derived from an EMBL/GenBank/DDBJ whole genome shotgun (WGS) entry which is preliminary data.</text>
</comment>
<dbReference type="RefSeq" id="WP_073858575.1">
    <property type="nucleotide sequence ID" value="NZ_BAAATC010000002.1"/>
</dbReference>
<reference evidence="3 5" key="1">
    <citation type="submission" date="2016-09" db="EMBL/GenBank/DDBJ databases">
        <title>genome sequences of unsequenced Mycobacteria.</title>
        <authorList>
            <person name="Greninger A.L."/>
            <person name="Jerome K.R."/>
            <person name="Mcnair B."/>
            <person name="Wallis C."/>
            <person name="Fang F."/>
        </authorList>
    </citation>
    <scope>NUCLEOTIDE SEQUENCE [LARGE SCALE GENOMIC DNA]</scope>
    <source>
        <strain evidence="3 5">BM1</strain>
    </source>
</reference>
<sequence>MDAELKAVGDRIRSRLPLGMSQKRLAEKAGMTPDALSRALNGQRGFSSTELARLADELGADVYWMITGRDDPRKVEIAARHKWDPKHRRRDNPGRDVDEAVLGQVIAAYQAAFPSGPPASRALPKNPLALRELLGEAFVRDFSDEVENKLGVDIVRIAGLTTDYSLRIGSRSIIILATTPRWFRSNWSLAHELGHLALGHHDGLSSTDRKNEGPADSFAANLLLPSEEVSNENWDRKDEAGLARYLWFTGVSTQALRNRLAALQIKPAAAVEDALVHTTPRLIRAHAETEWMIGGEAAVSLREQQASTRLVPAVLVDALHREVEAGNASPELLAWALDVPVDEIEFPEPDDKALADARVSAIENRPSADDLANWLAVSESK</sequence>
<dbReference type="PROSITE" id="PS50943">
    <property type="entry name" value="HTH_CROC1"/>
    <property type="match status" value="1"/>
</dbReference>
<organism evidence="4 6">
    <name type="scientific">Mycolicibacterium diernhoferi</name>
    <dbReference type="NCBI Taxonomy" id="1801"/>
    <lineage>
        <taxon>Bacteria</taxon>
        <taxon>Bacillati</taxon>
        <taxon>Actinomycetota</taxon>
        <taxon>Actinomycetes</taxon>
        <taxon>Mycobacteriales</taxon>
        <taxon>Mycobacteriaceae</taxon>
        <taxon>Mycolicibacterium</taxon>
    </lineage>
</organism>
<dbReference type="Pfam" id="PF06114">
    <property type="entry name" value="Peptidase_M78"/>
    <property type="match status" value="1"/>
</dbReference>
<dbReference type="PANTHER" id="PTHR43236:SF1">
    <property type="entry name" value="BLL7220 PROTEIN"/>
    <property type="match status" value="1"/>
</dbReference>
<evidence type="ECO:0000259" key="2">
    <source>
        <dbReference type="PROSITE" id="PS50943"/>
    </source>
</evidence>
<dbReference type="Pfam" id="PF01381">
    <property type="entry name" value="HTH_3"/>
    <property type="match status" value="1"/>
</dbReference>
<evidence type="ECO:0000256" key="1">
    <source>
        <dbReference type="ARBA" id="ARBA00007227"/>
    </source>
</evidence>
<proteinExistence type="inferred from homology"/>
<dbReference type="OrthoDB" id="9794834at2"/>
<gene>
    <name evidence="3" type="ORF">BV510_00690</name>
    <name evidence="4" type="ORF">CRI78_06305</name>
</gene>
<dbReference type="GO" id="GO:0003677">
    <property type="term" value="F:DNA binding"/>
    <property type="evidence" value="ECO:0007669"/>
    <property type="project" value="UniProtKB-KW"/>
</dbReference>
<evidence type="ECO:0000313" key="3">
    <source>
        <dbReference type="EMBL" id="OPE56286.1"/>
    </source>
</evidence>